<feature type="compositionally biased region" description="Basic and acidic residues" evidence="1">
    <location>
        <begin position="282"/>
        <end position="291"/>
    </location>
</feature>
<evidence type="ECO:0000313" key="3">
    <source>
        <dbReference type="EMBL" id="KAF2663204.1"/>
    </source>
</evidence>
<keyword evidence="2" id="KW-0812">Transmembrane</keyword>
<name>A0A6A6TX25_9PEZI</name>
<feature type="compositionally biased region" description="Basic and acidic residues" evidence="1">
    <location>
        <begin position="120"/>
        <end position="134"/>
    </location>
</feature>
<keyword evidence="2" id="KW-1133">Transmembrane helix</keyword>
<protein>
    <submittedName>
        <fullName evidence="3">Uncharacterized protein</fullName>
    </submittedName>
</protein>
<feature type="compositionally biased region" description="Low complexity" evidence="1">
    <location>
        <begin position="347"/>
        <end position="362"/>
    </location>
</feature>
<dbReference type="EMBL" id="MU004247">
    <property type="protein sequence ID" value="KAF2663204.1"/>
    <property type="molecule type" value="Genomic_DNA"/>
</dbReference>
<evidence type="ECO:0000256" key="1">
    <source>
        <dbReference type="SAM" id="MobiDB-lite"/>
    </source>
</evidence>
<keyword evidence="2" id="KW-0472">Membrane</keyword>
<feature type="region of interest" description="Disordered" evidence="1">
    <location>
        <begin position="325"/>
        <end position="458"/>
    </location>
</feature>
<accession>A0A6A6TX25</accession>
<proteinExistence type="predicted"/>
<feature type="compositionally biased region" description="Low complexity" evidence="1">
    <location>
        <begin position="138"/>
        <end position="160"/>
    </location>
</feature>
<sequence length="458" mass="50172">MAIIANRLVNRRLATRTLHIRQDVSLLPTRTPPPSSDSNGISSAAVASIVLVVVFITVIAAGLLLCMVHKRRQRNAAHQPENSPKSSLLSKFTRWRSDSNRGDYSGHLQPSLITVTSGDDLSRERSVDQTRDVEMELATSANPPTTTTTNGASTTNNTDATVDRHSSVRSIMTLPPYSVSARPSEQVIAREGERAGVDVVLEHPETVNEEEERRDEEMESLYQIRRARREEAAEREERRRLRREARARGDMATLRRLQVESQRRAEAQAEGATVSAQLIAEHQNKTRERRVSSVQYHNLGVAHHDGSRVRATSIDSDNRPLLSSAASFAGSNRPDSLAQSLQHHRGLSSTSINSTSSGMSGTPDFEVISLNDQSSRSPSFDAGSQHTIPPTAPPEYEDAPPYSSPILARGEIPHFPASSSIAARHDAARSEPVTTEAPQLPMLQPVPSIEITAVSPRP</sequence>
<reference evidence="3" key="1">
    <citation type="journal article" date="2020" name="Stud. Mycol.">
        <title>101 Dothideomycetes genomes: a test case for predicting lifestyles and emergence of pathogens.</title>
        <authorList>
            <person name="Haridas S."/>
            <person name="Albert R."/>
            <person name="Binder M."/>
            <person name="Bloem J."/>
            <person name="Labutti K."/>
            <person name="Salamov A."/>
            <person name="Andreopoulos B."/>
            <person name="Baker S."/>
            <person name="Barry K."/>
            <person name="Bills G."/>
            <person name="Bluhm B."/>
            <person name="Cannon C."/>
            <person name="Castanera R."/>
            <person name="Culley D."/>
            <person name="Daum C."/>
            <person name="Ezra D."/>
            <person name="Gonzalez J."/>
            <person name="Henrissat B."/>
            <person name="Kuo A."/>
            <person name="Liang C."/>
            <person name="Lipzen A."/>
            <person name="Lutzoni F."/>
            <person name="Magnuson J."/>
            <person name="Mondo S."/>
            <person name="Nolan M."/>
            <person name="Ohm R."/>
            <person name="Pangilinan J."/>
            <person name="Park H.-J."/>
            <person name="Ramirez L."/>
            <person name="Alfaro M."/>
            <person name="Sun H."/>
            <person name="Tritt A."/>
            <person name="Yoshinaga Y."/>
            <person name="Zwiers L.-H."/>
            <person name="Turgeon B."/>
            <person name="Goodwin S."/>
            <person name="Spatafora J."/>
            <person name="Crous P."/>
            <person name="Grigoriev I."/>
        </authorList>
    </citation>
    <scope>NUCLEOTIDE SEQUENCE</scope>
    <source>
        <strain evidence="3">CBS 115976</strain>
    </source>
</reference>
<evidence type="ECO:0000256" key="2">
    <source>
        <dbReference type="SAM" id="Phobius"/>
    </source>
</evidence>
<feature type="region of interest" description="Disordered" evidence="1">
    <location>
        <begin position="268"/>
        <end position="291"/>
    </location>
</feature>
<dbReference type="OrthoDB" id="5376312at2759"/>
<feature type="compositionally biased region" description="Polar residues" evidence="1">
    <location>
        <begin position="325"/>
        <end position="341"/>
    </location>
</feature>
<keyword evidence="4" id="KW-1185">Reference proteome</keyword>
<evidence type="ECO:0000313" key="4">
    <source>
        <dbReference type="Proteomes" id="UP000799302"/>
    </source>
</evidence>
<feature type="region of interest" description="Disordered" evidence="1">
    <location>
        <begin position="100"/>
        <end position="165"/>
    </location>
</feature>
<feature type="transmembrane region" description="Helical" evidence="2">
    <location>
        <begin position="41"/>
        <end position="65"/>
    </location>
</feature>
<dbReference type="AlphaFoldDB" id="A0A6A6TX25"/>
<dbReference type="Proteomes" id="UP000799302">
    <property type="component" value="Unassembled WGS sequence"/>
</dbReference>
<feature type="compositionally biased region" description="Polar residues" evidence="1">
    <location>
        <begin position="370"/>
        <end position="388"/>
    </location>
</feature>
<gene>
    <name evidence="3" type="ORF">BT63DRAFT_419267</name>
</gene>
<organism evidence="3 4">
    <name type="scientific">Microthyrium microscopicum</name>
    <dbReference type="NCBI Taxonomy" id="703497"/>
    <lineage>
        <taxon>Eukaryota</taxon>
        <taxon>Fungi</taxon>
        <taxon>Dikarya</taxon>
        <taxon>Ascomycota</taxon>
        <taxon>Pezizomycotina</taxon>
        <taxon>Dothideomycetes</taxon>
        <taxon>Dothideomycetes incertae sedis</taxon>
        <taxon>Microthyriales</taxon>
        <taxon>Microthyriaceae</taxon>
        <taxon>Microthyrium</taxon>
    </lineage>
</organism>